<dbReference type="EMBL" id="QGKV02000759">
    <property type="protein sequence ID" value="KAF3567101.1"/>
    <property type="molecule type" value="Genomic_DNA"/>
</dbReference>
<protein>
    <recommendedName>
        <fullName evidence="5">Transmembrane protein</fullName>
    </recommendedName>
</protein>
<reference evidence="3" key="2">
    <citation type="submission" date="2019-12" db="EMBL/GenBank/DDBJ databases">
        <authorList>
            <person name="Studholme D.J."/>
            <person name="Sarris P."/>
        </authorList>
    </citation>
    <scope>NUCLEOTIDE SEQUENCE</scope>
    <source>
        <strain evidence="3">PFS-1207/04</strain>
        <tissue evidence="3">Leaf</tissue>
    </source>
</reference>
<proteinExistence type="predicted"/>
<feature type="transmembrane region" description="Helical" evidence="1">
    <location>
        <begin position="15"/>
        <end position="33"/>
    </location>
</feature>
<evidence type="ECO:0000256" key="1">
    <source>
        <dbReference type="SAM" id="Phobius"/>
    </source>
</evidence>
<comment type="caution">
    <text evidence="2">The sequence shown here is derived from an EMBL/GenBank/DDBJ whole genome shotgun (WGS) entry which is preliminary data.</text>
</comment>
<keyword evidence="1" id="KW-1133">Transmembrane helix</keyword>
<evidence type="ECO:0000313" key="4">
    <source>
        <dbReference type="Proteomes" id="UP000266723"/>
    </source>
</evidence>
<evidence type="ECO:0000313" key="2">
    <source>
        <dbReference type="EMBL" id="KAF2574889.1"/>
    </source>
</evidence>
<keyword evidence="1" id="KW-0472">Membrane</keyword>
<reference evidence="2" key="1">
    <citation type="submission" date="2019-12" db="EMBL/GenBank/DDBJ databases">
        <title>Genome sequencing and annotation of Brassica cretica.</title>
        <authorList>
            <person name="Studholme D.J."/>
            <person name="Sarris P.F."/>
        </authorList>
    </citation>
    <scope>NUCLEOTIDE SEQUENCE</scope>
    <source>
        <strain evidence="2">PFS-102/07</strain>
        <tissue evidence="2">Leaf</tissue>
    </source>
</reference>
<dbReference type="AlphaFoldDB" id="A0A8S9IYL0"/>
<evidence type="ECO:0008006" key="5">
    <source>
        <dbReference type="Google" id="ProtNLM"/>
    </source>
</evidence>
<sequence length="60" mass="6589">MCINTSKLDDDGGDFYLGFRWLMIGGIGGICGIKRSRGVGICSGLIREMVSGAFIWIRKF</sequence>
<organism evidence="2">
    <name type="scientific">Brassica cretica</name>
    <name type="common">Mustard</name>
    <dbReference type="NCBI Taxonomy" id="69181"/>
    <lineage>
        <taxon>Eukaryota</taxon>
        <taxon>Viridiplantae</taxon>
        <taxon>Streptophyta</taxon>
        <taxon>Embryophyta</taxon>
        <taxon>Tracheophyta</taxon>
        <taxon>Spermatophyta</taxon>
        <taxon>Magnoliopsida</taxon>
        <taxon>eudicotyledons</taxon>
        <taxon>Gunneridae</taxon>
        <taxon>Pentapetalae</taxon>
        <taxon>rosids</taxon>
        <taxon>malvids</taxon>
        <taxon>Brassicales</taxon>
        <taxon>Brassicaceae</taxon>
        <taxon>Brassiceae</taxon>
        <taxon>Brassica</taxon>
    </lineage>
</organism>
<name>A0A8S9IYL0_BRACR</name>
<gene>
    <name evidence="3" type="ORF">DY000_02014714</name>
    <name evidence="2" type="ORF">F2Q70_00003033</name>
</gene>
<evidence type="ECO:0000313" key="3">
    <source>
        <dbReference type="EMBL" id="KAF3567101.1"/>
    </source>
</evidence>
<dbReference type="EMBL" id="QGKY02001015">
    <property type="protein sequence ID" value="KAF2574889.1"/>
    <property type="molecule type" value="Genomic_DNA"/>
</dbReference>
<keyword evidence="4" id="KW-1185">Reference proteome</keyword>
<dbReference type="Proteomes" id="UP000266723">
    <property type="component" value="Unassembled WGS sequence"/>
</dbReference>
<accession>A0A8S9IYL0</accession>
<keyword evidence="1" id="KW-0812">Transmembrane</keyword>
<reference evidence="3 4" key="3">
    <citation type="journal article" date="2020" name="BMC Genomics">
        <title>Intraspecific diversification of the crop wild relative Brassica cretica Lam. using demographic model selection.</title>
        <authorList>
            <person name="Kioukis A."/>
            <person name="Michalopoulou V.A."/>
            <person name="Briers L."/>
            <person name="Pirintsos S."/>
            <person name="Studholme D.J."/>
            <person name="Pavlidis P."/>
            <person name="Sarris P.F."/>
        </authorList>
    </citation>
    <scope>NUCLEOTIDE SEQUENCE [LARGE SCALE GENOMIC DNA]</scope>
    <source>
        <strain evidence="4">cv. PFS-1207/04</strain>
        <strain evidence="3">PFS-1207/04</strain>
    </source>
</reference>